<proteinExistence type="predicted"/>
<comment type="caution">
    <text evidence="2">The sequence shown here is derived from an EMBL/GenBank/DDBJ whole genome shotgun (WGS) entry which is preliminary data.</text>
</comment>
<feature type="transmembrane region" description="Helical" evidence="1">
    <location>
        <begin position="24"/>
        <end position="45"/>
    </location>
</feature>
<name>A0A9P7S0V3_9AGAR</name>
<dbReference type="KEGG" id="more:E1B28_007065"/>
<dbReference type="GeneID" id="66076141"/>
<feature type="transmembrane region" description="Helical" evidence="1">
    <location>
        <begin position="72"/>
        <end position="91"/>
    </location>
</feature>
<evidence type="ECO:0000313" key="3">
    <source>
        <dbReference type="Proteomes" id="UP001049176"/>
    </source>
</evidence>
<feature type="transmembrane region" description="Helical" evidence="1">
    <location>
        <begin position="125"/>
        <end position="143"/>
    </location>
</feature>
<keyword evidence="1" id="KW-0472">Membrane</keyword>
<keyword evidence="1" id="KW-1133">Transmembrane helix</keyword>
<dbReference type="EMBL" id="CM032184">
    <property type="protein sequence ID" value="KAG7093384.1"/>
    <property type="molecule type" value="Genomic_DNA"/>
</dbReference>
<feature type="transmembrane region" description="Helical" evidence="1">
    <location>
        <begin position="98"/>
        <end position="119"/>
    </location>
</feature>
<evidence type="ECO:0000256" key="1">
    <source>
        <dbReference type="SAM" id="Phobius"/>
    </source>
</evidence>
<feature type="transmembrane region" description="Helical" evidence="1">
    <location>
        <begin position="173"/>
        <end position="196"/>
    </location>
</feature>
<dbReference type="RefSeq" id="XP_043009854.1">
    <property type="nucleotide sequence ID" value="XM_043151774.1"/>
</dbReference>
<organism evidence="2 3">
    <name type="scientific">Marasmius oreades</name>
    <name type="common">fairy-ring Marasmius</name>
    <dbReference type="NCBI Taxonomy" id="181124"/>
    <lineage>
        <taxon>Eukaryota</taxon>
        <taxon>Fungi</taxon>
        <taxon>Dikarya</taxon>
        <taxon>Basidiomycota</taxon>
        <taxon>Agaricomycotina</taxon>
        <taxon>Agaricomycetes</taxon>
        <taxon>Agaricomycetidae</taxon>
        <taxon>Agaricales</taxon>
        <taxon>Marasmiineae</taxon>
        <taxon>Marasmiaceae</taxon>
        <taxon>Marasmius</taxon>
    </lineage>
</organism>
<gene>
    <name evidence="2" type="ORF">E1B28_007065</name>
</gene>
<sequence>MADVSLGWKGHLRKLLDRSVAQHANYYISRAMIIFTTITFVLFTFNSNNLQSCLFTAPVSSESSPVLKTVTIGWPTALTLGYLFSVAAGVCTAEGYRFYSLACVVASIGYLSALCVVYNAPRPSLLSTFMLAVAPHLGAHWLIHGNWRQFEVQLGAYTHILLMITLRMDEKDVSLACVILLPPIVSAITMSSALYLTHGTLGTYLLPFDSDLQVVHWEDVRSFLRSERNTGRLAHDPSDRDVEAAIISLAEAQRKAT</sequence>
<dbReference type="Proteomes" id="UP001049176">
    <property type="component" value="Chromosome 4"/>
</dbReference>
<evidence type="ECO:0000313" key="2">
    <source>
        <dbReference type="EMBL" id="KAG7093384.1"/>
    </source>
</evidence>
<keyword evidence="3" id="KW-1185">Reference proteome</keyword>
<protein>
    <submittedName>
        <fullName evidence="2">Uncharacterized protein</fullName>
    </submittedName>
</protein>
<dbReference type="OrthoDB" id="3119891at2759"/>
<accession>A0A9P7S0V3</accession>
<dbReference type="AlphaFoldDB" id="A0A9P7S0V3"/>
<keyword evidence="1" id="KW-0812">Transmembrane</keyword>
<reference evidence="2" key="1">
    <citation type="journal article" date="2021" name="Genome Biol. Evol.">
        <title>The assembled and annotated genome of the fairy-ring fungus Marasmius oreades.</title>
        <authorList>
            <person name="Hiltunen M."/>
            <person name="Ament-Velasquez S.L."/>
            <person name="Johannesson H."/>
        </authorList>
    </citation>
    <scope>NUCLEOTIDE SEQUENCE</scope>
    <source>
        <strain evidence="2">03SP1</strain>
    </source>
</reference>